<organism evidence="2 3">
    <name type="scientific">Galerina marginata (strain CBS 339.88)</name>
    <dbReference type="NCBI Taxonomy" id="685588"/>
    <lineage>
        <taxon>Eukaryota</taxon>
        <taxon>Fungi</taxon>
        <taxon>Dikarya</taxon>
        <taxon>Basidiomycota</taxon>
        <taxon>Agaricomycotina</taxon>
        <taxon>Agaricomycetes</taxon>
        <taxon>Agaricomycetidae</taxon>
        <taxon>Agaricales</taxon>
        <taxon>Agaricineae</taxon>
        <taxon>Strophariaceae</taxon>
        <taxon>Galerina</taxon>
    </lineage>
</organism>
<evidence type="ECO:0000313" key="2">
    <source>
        <dbReference type="EMBL" id="KDR66745.1"/>
    </source>
</evidence>
<proteinExistence type="predicted"/>
<protein>
    <submittedName>
        <fullName evidence="2">Uncharacterized protein</fullName>
    </submittedName>
</protein>
<dbReference type="Proteomes" id="UP000027222">
    <property type="component" value="Unassembled WGS sequence"/>
</dbReference>
<accession>A0A067S7B3</accession>
<feature type="region of interest" description="Disordered" evidence="1">
    <location>
        <begin position="27"/>
        <end position="57"/>
    </location>
</feature>
<dbReference type="EMBL" id="KL142420">
    <property type="protein sequence ID" value="KDR66745.1"/>
    <property type="molecule type" value="Genomic_DNA"/>
</dbReference>
<sequence length="108" mass="12303">MSNSPMRSGKFGQPCVKGAEIIESFRQPSPDSYQVRQSKTKNQAHANASSYDAQETRKEYNGNKLSINLIRSDNEVIAYIRRSVLERFKTHTWNSKIISAITGYTFLL</sequence>
<gene>
    <name evidence="2" type="ORF">GALMADRAFT_1139406</name>
</gene>
<name>A0A067S7B3_GALM3</name>
<evidence type="ECO:0000313" key="3">
    <source>
        <dbReference type="Proteomes" id="UP000027222"/>
    </source>
</evidence>
<dbReference type="AlphaFoldDB" id="A0A067S7B3"/>
<evidence type="ECO:0000256" key="1">
    <source>
        <dbReference type="SAM" id="MobiDB-lite"/>
    </source>
</evidence>
<feature type="compositionally biased region" description="Polar residues" evidence="1">
    <location>
        <begin position="27"/>
        <end position="53"/>
    </location>
</feature>
<dbReference type="HOGENOM" id="CLU_2197189_0_0_1"/>
<keyword evidence="3" id="KW-1185">Reference proteome</keyword>
<reference evidence="3" key="1">
    <citation type="journal article" date="2014" name="Proc. Natl. Acad. Sci. U.S.A.">
        <title>Extensive sampling of basidiomycete genomes demonstrates inadequacy of the white-rot/brown-rot paradigm for wood decay fungi.</title>
        <authorList>
            <person name="Riley R."/>
            <person name="Salamov A.A."/>
            <person name="Brown D.W."/>
            <person name="Nagy L.G."/>
            <person name="Floudas D."/>
            <person name="Held B.W."/>
            <person name="Levasseur A."/>
            <person name="Lombard V."/>
            <person name="Morin E."/>
            <person name="Otillar R."/>
            <person name="Lindquist E.A."/>
            <person name="Sun H."/>
            <person name="LaButti K.M."/>
            <person name="Schmutz J."/>
            <person name="Jabbour D."/>
            <person name="Luo H."/>
            <person name="Baker S.E."/>
            <person name="Pisabarro A.G."/>
            <person name="Walton J.D."/>
            <person name="Blanchette R.A."/>
            <person name="Henrissat B."/>
            <person name="Martin F."/>
            <person name="Cullen D."/>
            <person name="Hibbett D.S."/>
            <person name="Grigoriev I.V."/>
        </authorList>
    </citation>
    <scope>NUCLEOTIDE SEQUENCE [LARGE SCALE GENOMIC DNA]</scope>
    <source>
        <strain evidence="3">CBS 339.88</strain>
    </source>
</reference>